<evidence type="ECO:0000313" key="7">
    <source>
        <dbReference type="EMBL" id="GFZ15870.1"/>
    </source>
</evidence>
<dbReference type="Pfam" id="PF01412">
    <property type="entry name" value="ArfGap"/>
    <property type="match status" value="1"/>
</dbReference>
<feature type="domain" description="PH" evidence="5">
    <location>
        <begin position="82"/>
        <end position="122"/>
    </location>
</feature>
<accession>A0A7J0GYF7</accession>
<dbReference type="SUPFAM" id="SSF50729">
    <property type="entry name" value="PH domain-like"/>
    <property type="match status" value="1"/>
</dbReference>
<feature type="domain" description="Arf-GAP" evidence="6">
    <location>
        <begin position="192"/>
        <end position="248"/>
    </location>
</feature>
<organism evidence="7 8">
    <name type="scientific">Actinidia rufa</name>
    <dbReference type="NCBI Taxonomy" id="165716"/>
    <lineage>
        <taxon>Eukaryota</taxon>
        <taxon>Viridiplantae</taxon>
        <taxon>Streptophyta</taxon>
        <taxon>Embryophyta</taxon>
        <taxon>Tracheophyta</taxon>
        <taxon>Spermatophyta</taxon>
        <taxon>Magnoliopsida</taxon>
        <taxon>eudicotyledons</taxon>
        <taxon>Gunneridae</taxon>
        <taxon>Pentapetalae</taxon>
        <taxon>asterids</taxon>
        <taxon>Ericales</taxon>
        <taxon>Actinidiaceae</taxon>
        <taxon>Actinidia</taxon>
    </lineage>
</organism>
<protein>
    <submittedName>
        <fullName evidence="7">ARF-GAP domain 2</fullName>
    </submittedName>
</protein>
<evidence type="ECO:0000256" key="4">
    <source>
        <dbReference type="PROSITE-ProRule" id="PRU00288"/>
    </source>
</evidence>
<dbReference type="EMBL" id="BJWL01000025">
    <property type="protein sequence ID" value="GFZ15870.1"/>
    <property type="molecule type" value="Genomic_DNA"/>
</dbReference>
<dbReference type="GO" id="GO:0005096">
    <property type="term" value="F:GTPase activator activity"/>
    <property type="evidence" value="ECO:0007669"/>
    <property type="project" value="InterPro"/>
</dbReference>
<dbReference type="Gene3D" id="1.10.220.150">
    <property type="entry name" value="Arf GTPase activating protein"/>
    <property type="match status" value="1"/>
</dbReference>
<keyword evidence="3" id="KW-0862">Zinc</keyword>
<evidence type="ECO:0000259" key="6">
    <source>
        <dbReference type="PROSITE" id="PS50115"/>
    </source>
</evidence>
<dbReference type="AlphaFoldDB" id="A0A7J0GYF7"/>
<dbReference type="PANTHER" id="PTHR23180">
    <property type="entry name" value="CENTAURIN/ARF"/>
    <property type="match status" value="1"/>
</dbReference>
<reference evidence="7 8" key="1">
    <citation type="submission" date="2019-07" db="EMBL/GenBank/DDBJ databases">
        <title>De Novo Assembly of kiwifruit Actinidia rufa.</title>
        <authorList>
            <person name="Sugita-Konishi S."/>
            <person name="Sato K."/>
            <person name="Mori E."/>
            <person name="Abe Y."/>
            <person name="Kisaki G."/>
            <person name="Hamano K."/>
            <person name="Suezawa K."/>
            <person name="Otani M."/>
            <person name="Fukuda T."/>
            <person name="Manabe T."/>
            <person name="Gomi K."/>
            <person name="Tabuchi M."/>
            <person name="Akimitsu K."/>
            <person name="Kataoka I."/>
        </authorList>
    </citation>
    <scope>NUCLEOTIDE SEQUENCE [LARGE SCALE GENOMIC DNA]</scope>
    <source>
        <strain evidence="8">cv. Fuchu</strain>
    </source>
</reference>
<evidence type="ECO:0000256" key="1">
    <source>
        <dbReference type="ARBA" id="ARBA00022723"/>
    </source>
</evidence>
<dbReference type="InterPro" id="IPR011993">
    <property type="entry name" value="PH-like_dom_sf"/>
</dbReference>
<evidence type="ECO:0000256" key="2">
    <source>
        <dbReference type="ARBA" id="ARBA00022771"/>
    </source>
</evidence>
<dbReference type="PROSITE" id="PS50003">
    <property type="entry name" value="PH_DOMAIN"/>
    <property type="match status" value="1"/>
</dbReference>
<dbReference type="InterPro" id="IPR045258">
    <property type="entry name" value="ACAP1/2/3-like"/>
</dbReference>
<dbReference type="InterPro" id="IPR037278">
    <property type="entry name" value="ARFGAP/RecO"/>
</dbReference>
<keyword evidence="8" id="KW-1185">Reference proteome</keyword>
<evidence type="ECO:0000256" key="3">
    <source>
        <dbReference type="ARBA" id="ARBA00022833"/>
    </source>
</evidence>
<gene>
    <name evidence="7" type="ORF">Acr_25g0002790</name>
</gene>
<dbReference type="OrthoDB" id="194358at2759"/>
<dbReference type="PRINTS" id="PR00405">
    <property type="entry name" value="REVINTRACTNG"/>
</dbReference>
<dbReference type="SUPFAM" id="SSF57863">
    <property type="entry name" value="ArfGap/RecO-like zinc finger"/>
    <property type="match status" value="1"/>
</dbReference>
<dbReference type="InterPro" id="IPR001164">
    <property type="entry name" value="ArfGAP_dom"/>
</dbReference>
<proteinExistence type="predicted"/>
<name>A0A7J0GYF7_9ERIC</name>
<keyword evidence="1" id="KW-0479">Metal-binding</keyword>
<evidence type="ECO:0000259" key="5">
    <source>
        <dbReference type="PROSITE" id="PS50003"/>
    </source>
</evidence>
<evidence type="ECO:0000313" key="8">
    <source>
        <dbReference type="Proteomes" id="UP000585474"/>
    </source>
</evidence>
<dbReference type="InterPro" id="IPR001849">
    <property type="entry name" value="PH_domain"/>
</dbReference>
<dbReference type="InterPro" id="IPR038508">
    <property type="entry name" value="ArfGAP_dom_sf"/>
</dbReference>
<comment type="caution">
    <text evidence="7">The sequence shown here is derived from an EMBL/GenBank/DDBJ whole genome shotgun (WGS) entry which is preliminary data.</text>
</comment>
<dbReference type="PROSITE" id="PS50115">
    <property type="entry name" value="ARFGAP"/>
    <property type="match status" value="1"/>
</dbReference>
<dbReference type="PANTHER" id="PTHR23180:SF244">
    <property type="entry name" value="ADP-RIBOSYLATION FACTOR GTPASE-ACTIVATING PROTEIN AGD2"/>
    <property type="match status" value="1"/>
</dbReference>
<keyword evidence="2 4" id="KW-0863">Zinc-finger</keyword>
<sequence length="248" mass="27659">MDRFSLTQVLTYAQQSKELASIEQDNLAKRIQEFRTQAELDQFVASSNVEASTNAVGTNGVGLSSYKNIEAIMHSTAKGEVQTIKQGYLLKRSSSLRADWKRRFFVLDGHGTLYYHRNKGTKPAAENEADRMDWMNKITGVIASLLNSHLRQLHPGRTGMETNNARGGISFDVRSLDSHENIPDDLKVNEVACVSSILREIPGNDLCAECDSPEPDWASLNLGILMCIECSSAHRNLGVHISKVHFFY</sequence>
<dbReference type="Proteomes" id="UP000585474">
    <property type="component" value="Unassembled WGS sequence"/>
</dbReference>
<dbReference type="Gene3D" id="2.30.29.30">
    <property type="entry name" value="Pleckstrin-homology domain (PH domain)/Phosphotyrosine-binding domain (PTB)"/>
    <property type="match status" value="1"/>
</dbReference>
<dbReference type="GO" id="GO:0008270">
    <property type="term" value="F:zinc ion binding"/>
    <property type="evidence" value="ECO:0007669"/>
    <property type="project" value="UniProtKB-KW"/>
</dbReference>
<dbReference type="SMART" id="SM00105">
    <property type="entry name" value="ArfGap"/>
    <property type="match status" value="1"/>
</dbReference>